<evidence type="ECO:0000313" key="1">
    <source>
        <dbReference type="EMBL" id="KAJ3018306.1"/>
    </source>
</evidence>
<dbReference type="Proteomes" id="UP001144978">
    <property type="component" value="Unassembled WGS sequence"/>
</dbReference>
<reference evidence="1" key="1">
    <citation type="submission" date="2022-08" db="EMBL/GenBank/DDBJ databases">
        <title>Genome Sequence of Pycnoporus sanguineus.</title>
        <authorList>
            <person name="Buettner E."/>
        </authorList>
    </citation>
    <scope>NUCLEOTIDE SEQUENCE</scope>
    <source>
        <strain evidence="1">CG-C14</strain>
    </source>
</reference>
<keyword evidence="2" id="KW-1185">Reference proteome</keyword>
<gene>
    <name evidence="1" type="ORF">NUW54_g369</name>
</gene>
<dbReference type="EMBL" id="JANSHE010000046">
    <property type="protein sequence ID" value="KAJ3018306.1"/>
    <property type="molecule type" value="Genomic_DNA"/>
</dbReference>
<comment type="caution">
    <text evidence="1">The sequence shown here is derived from an EMBL/GenBank/DDBJ whole genome shotgun (WGS) entry which is preliminary data.</text>
</comment>
<organism evidence="1 2">
    <name type="scientific">Trametes sanguinea</name>
    <dbReference type="NCBI Taxonomy" id="158606"/>
    <lineage>
        <taxon>Eukaryota</taxon>
        <taxon>Fungi</taxon>
        <taxon>Dikarya</taxon>
        <taxon>Basidiomycota</taxon>
        <taxon>Agaricomycotina</taxon>
        <taxon>Agaricomycetes</taxon>
        <taxon>Polyporales</taxon>
        <taxon>Polyporaceae</taxon>
        <taxon>Trametes</taxon>
    </lineage>
</organism>
<proteinExistence type="predicted"/>
<accession>A0ACC1QAQ4</accession>
<sequence>MNGMGVVRHRGYAAREKTARHENDVLTSANHQGGWRTDCKRQWDVSRTLLYETFPPLIDIAARDILRTLSTPPSAPPPPSSRAALIEVFAPSMSEHFYSSIISLQTWCKAASSQTLAGPVTSQGPDTSGPGSGVWNAPVSVAYTEDSSQRFGFDAKNAKPRYQRLATEALKTALGPMPVAAFLDTFLSSEHISLDDMPPSEGAFQRVAKAIKDIQERGERLRESDLYAPLVRALNERGSCPGFTFKITSDHQDESHGESGVDKTGRDMLRESTYDGQRTDKRGRSRPRGYGFCRDLHRG</sequence>
<name>A0ACC1QAQ4_9APHY</name>
<protein>
    <submittedName>
        <fullName evidence="1">Uncharacterized protein</fullName>
    </submittedName>
</protein>
<evidence type="ECO:0000313" key="2">
    <source>
        <dbReference type="Proteomes" id="UP001144978"/>
    </source>
</evidence>